<protein>
    <submittedName>
        <fullName evidence="1">Uncharacterized protein</fullName>
    </submittedName>
</protein>
<accession>A0A2A6CM69</accession>
<accession>A0A8R1UN60</accession>
<dbReference type="Proteomes" id="UP000005239">
    <property type="component" value="Unassembled WGS sequence"/>
</dbReference>
<reference evidence="2" key="1">
    <citation type="journal article" date="2008" name="Nat. Genet.">
        <title>The Pristionchus pacificus genome provides a unique perspective on nematode lifestyle and parasitism.</title>
        <authorList>
            <person name="Dieterich C."/>
            <person name="Clifton S.W."/>
            <person name="Schuster L.N."/>
            <person name="Chinwalla A."/>
            <person name="Delehaunty K."/>
            <person name="Dinkelacker I."/>
            <person name="Fulton L."/>
            <person name="Fulton R."/>
            <person name="Godfrey J."/>
            <person name="Minx P."/>
            <person name="Mitreva M."/>
            <person name="Roeseler W."/>
            <person name="Tian H."/>
            <person name="Witte H."/>
            <person name="Yang S.P."/>
            <person name="Wilson R.K."/>
            <person name="Sommer R.J."/>
        </authorList>
    </citation>
    <scope>NUCLEOTIDE SEQUENCE [LARGE SCALE GENOMIC DNA]</scope>
    <source>
        <strain evidence="2">PS312</strain>
    </source>
</reference>
<sequence length="84" mass="9378">MMMKWLLAVVVIATTTPSDACIPTKTPSPGIPAMPAIPACKKCDDSLVPPDTSIFRKVRQRFYGHDWSVLGADFCLQRHIYWGK</sequence>
<evidence type="ECO:0000313" key="2">
    <source>
        <dbReference type="Proteomes" id="UP000005239"/>
    </source>
</evidence>
<reference evidence="1" key="2">
    <citation type="submission" date="2022-06" db="UniProtKB">
        <authorList>
            <consortium name="EnsemblMetazoa"/>
        </authorList>
    </citation>
    <scope>IDENTIFICATION</scope>
    <source>
        <strain evidence="1">PS312</strain>
    </source>
</reference>
<proteinExistence type="predicted"/>
<dbReference type="AlphaFoldDB" id="A0A2A6CM69"/>
<dbReference type="EnsemblMetazoa" id="PPA31520.1">
    <property type="protein sequence ID" value="PPA31520.1"/>
    <property type="gene ID" value="WBGene00204385"/>
</dbReference>
<gene>
    <name evidence="1" type="primary">WBGene00204385</name>
</gene>
<organism evidence="1 2">
    <name type="scientific">Pristionchus pacificus</name>
    <name type="common">Parasitic nematode worm</name>
    <dbReference type="NCBI Taxonomy" id="54126"/>
    <lineage>
        <taxon>Eukaryota</taxon>
        <taxon>Metazoa</taxon>
        <taxon>Ecdysozoa</taxon>
        <taxon>Nematoda</taxon>
        <taxon>Chromadorea</taxon>
        <taxon>Rhabditida</taxon>
        <taxon>Rhabditina</taxon>
        <taxon>Diplogasteromorpha</taxon>
        <taxon>Diplogasteroidea</taxon>
        <taxon>Neodiplogasteridae</taxon>
        <taxon>Pristionchus</taxon>
    </lineage>
</organism>
<keyword evidence="2" id="KW-1185">Reference proteome</keyword>
<evidence type="ECO:0000313" key="1">
    <source>
        <dbReference type="EnsemblMetazoa" id="PPA31520.1"/>
    </source>
</evidence>
<name>A0A2A6CM69_PRIPA</name>